<proteinExistence type="predicted"/>
<dbReference type="Proteomes" id="UP000095447">
    <property type="component" value="Unassembled WGS sequence"/>
</dbReference>
<dbReference type="AlphaFoldDB" id="A0A174AD70"/>
<evidence type="ECO:0000313" key="2">
    <source>
        <dbReference type="Proteomes" id="UP000095447"/>
    </source>
</evidence>
<organism evidence="1 2">
    <name type="scientific">Blautia obeum</name>
    <dbReference type="NCBI Taxonomy" id="40520"/>
    <lineage>
        <taxon>Bacteria</taxon>
        <taxon>Bacillati</taxon>
        <taxon>Bacillota</taxon>
        <taxon>Clostridia</taxon>
        <taxon>Lachnospirales</taxon>
        <taxon>Lachnospiraceae</taxon>
        <taxon>Blautia</taxon>
    </lineage>
</organism>
<sequence>MKKVIVNADIIAMYKTLNSMKSRADLIAGDVDVFWANTMNLKALKAQVDKISEVEQELVDSYFTEENSHPIVDENGNETGNRALNDDIKDKIIPEIQESLQKIYDKTCELDVEMIPEESLKKMLKSNEDKLSMLDMTVLYEFVEKGE</sequence>
<evidence type="ECO:0000313" key="1">
    <source>
        <dbReference type="EMBL" id="CUN85680.1"/>
    </source>
</evidence>
<name>A0A174AD70_9FIRM</name>
<accession>A0A174AD70</accession>
<dbReference type="EMBL" id="CYZA01000006">
    <property type="protein sequence ID" value="CUN85680.1"/>
    <property type="molecule type" value="Genomic_DNA"/>
</dbReference>
<gene>
    <name evidence="1" type="ORF">ERS852395_01532</name>
</gene>
<protein>
    <submittedName>
        <fullName evidence="1">Uncharacterized protein</fullName>
    </submittedName>
</protein>
<reference evidence="1 2" key="1">
    <citation type="submission" date="2015-09" db="EMBL/GenBank/DDBJ databases">
        <authorList>
            <consortium name="Pathogen Informatics"/>
        </authorList>
    </citation>
    <scope>NUCLEOTIDE SEQUENCE [LARGE SCALE GENOMIC DNA]</scope>
    <source>
        <strain evidence="1 2">2789STDY5608838</strain>
    </source>
</reference>
<dbReference type="RefSeq" id="WP_055053269.1">
    <property type="nucleotide sequence ID" value="NZ_CYZA01000006.1"/>
</dbReference>